<feature type="region of interest" description="Disordered" evidence="1">
    <location>
        <begin position="14"/>
        <end position="45"/>
    </location>
</feature>
<dbReference type="GO" id="GO:0005763">
    <property type="term" value="C:mitochondrial small ribosomal subunit"/>
    <property type="evidence" value="ECO:0007669"/>
    <property type="project" value="TreeGrafter"/>
</dbReference>
<dbReference type="PANTHER" id="PTHR28158">
    <property type="entry name" value="37S RIBOSOMAL PROTEIN S35, MITOCHONDRIAL"/>
    <property type="match status" value="1"/>
</dbReference>
<keyword evidence="2" id="KW-0689">Ribosomal protein</keyword>
<gene>
    <name evidence="2" type="ORF">NEOLI_000706</name>
</gene>
<evidence type="ECO:0000256" key="1">
    <source>
        <dbReference type="SAM" id="MobiDB-lite"/>
    </source>
</evidence>
<dbReference type="Pfam" id="PF12298">
    <property type="entry name" value="Bot1p"/>
    <property type="match status" value="1"/>
</dbReference>
<feature type="compositionally biased region" description="Polar residues" evidence="1">
    <location>
        <begin position="14"/>
        <end position="32"/>
    </location>
</feature>
<accession>A0A1U7LW43</accession>
<dbReference type="GO" id="GO:0003735">
    <property type="term" value="F:structural constituent of ribosome"/>
    <property type="evidence" value="ECO:0007669"/>
    <property type="project" value="TreeGrafter"/>
</dbReference>
<keyword evidence="3" id="KW-1185">Reference proteome</keyword>
<dbReference type="OMA" id="FHEWANG"/>
<dbReference type="OrthoDB" id="10052321at2759"/>
<dbReference type="GO" id="GO:0032543">
    <property type="term" value="P:mitochondrial translation"/>
    <property type="evidence" value="ECO:0007669"/>
    <property type="project" value="TreeGrafter"/>
</dbReference>
<comment type="caution">
    <text evidence="2">The sequence shown here is derived from an EMBL/GenBank/DDBJ whole genome shotgun (WGS) entry which is preliminary data.</text>
</comment>
<dbReference type="STRING" id="1198029.A0A1U7LW43"/>
<protein>
    <submittedName>
        <fullName evidence="2">37S ribosomal protein S35, mitochondrial</fullName>
    </submittedName>
</protein>
<dbReference type="AlphaFoldDB" id="A0A1U7LW43"/>
<dbReference type="Proteomes" id="UP000186594">
    <property type="component" value="Unassembled WGS sequence"/>
</dbReference>
<dbReference type="EMBL" id="LXFE01000138">
    <property type="protein sequence ID" value="OLL26900.1"/>
    <property type="molecule type" value="Genomic_DNA"/>
</dbReference>
<evidence type="ECO:0000313" key="2">
    <source>
        <dbReference type="EMBL" id="OLL26900.1"/>
    </source>
</evidence>
<organism evidence="2 3">
    <name type="scientific">Neolecta irregularis (strain DAH-3)</name>
    <dbReference type="NCBI Taxonomy" id="1198029"/>
    <lineage>
        <taxon>Eukaryota</taxon>
        <taxon>Fungi</taxon>
        <taxon>Dikarya</taxon>
        <taxon>Ascomycota</taxon>
        <taxon>Taphrinomycotina</taxon>
        <taxon>Neolectales</taxon>
        <taxon>Neolectaceae</taxon>
        <taxon>Neolecta</taxon>
    </lineage>
</organism>
<evidence type="ECO:0000313" key="3">
    <source>
        <dbReference type="Proteomes" id="UP000186594"/>
    </source>
</evidence>
<proteinExistence type="predicted"/>
<sequence length="267" mass="30844">MLVRIPCRQFIRNASTMSRMSIPDKQNSSQNEPEVPPPPRFKHHPTSTMLNEHHKAAMDYLTTAGQKFYQPEYHGTNYISGTDIPFPTNPFFKPKTPLSDDKKREIWEAILAGEDVRSVSNKFSVSVERVVAIVRLRKVAEDWKSMGKEPLYALSRSLYPLLQTSSSLTETTTTIHDFRRNPVWGISSESRKPNPKDAAQVIDRTSFQEETDSAVKRARQQLRKLESSGLFKRNQKNIIKEVEMRGYTWRFSEEPGCKGRRWHGEMD</sequence>
<keyword evidence="2" id="KW-0687">Ribonucleoprotein</keyword>
<dbReference type="InterPro" id="IPR021036">
    <property type="entry name" value="Ribosomal_mS45"/>
</dbReference>
<dbReference type="PANTHER" id="PTHR28158:SF1">
    <property type="entry name" value="SMALL RIBOSOMAL SUBUNIT PROTEIN MS45"/>
    <property type="match status" value="1"/>
</dbReference>
<reference evidence="2 3" key="1">
    <citation type="submission" date="2016-04" db="EMBL/GenBank/DDBJ databases">
        <title>Evolutionary innovation and constraint leading to complex multicellularity in the Ascomycota.</title>
        <authorList>
            <person name="Cisse O."/>
            <person name="Nguyen A."/>
            <person name="Hewitt D.A."/>
            <person name="Jedd G."/>
            <person name="Stajich J.E."/>
        </authorList>
    </citation>
    <scope>NUCLEOTIDE SEQUENCE [LARGE SCALE GENOMIC DNA]</scope>
    <source>
        <strain evidence="2 3">DAH-3</strain>
    </source>
</reference>
<name>A0A1U7LW43_NEOID</name>